<protein>
    <recommendedName>
        <fullName evidence="6">Flagellar protein FlaG</fullName>
    </recommendedName>
</protein>
<evidence type="ECO:0000313" key="3">
    <source>
        <dbReference type="EMBL" id="VCU09906.1"/>
    </source>
</evidence>
<feature type="compositionally biased region" description="Polar residues" evidence="1">
    <location>
        <begin position="40"/>
        <end position="52"/>
    </location>
</feature>
<proteinExistence type="predicted"/>
<evidence type="ECO:0008006" key="6">
    <source>
        <dbReference type="Google" id="ProtNLM"/>
    </source>
</evidence>
<feature type="region of interest" description="Disordered" evidence="1">
    <location>
        <begin position="38"/>
        <end position="74"/>
    </location>
</feature>
<sequence>MDTSLTIRPQIGAPSADTVRPVAIEAPAAPSVLPIAKTVPSASGMNATTTDPNLARNGNPPAQSQPTEALARQASPQITREVILDPATREVVFRVIDQRSRQVLRQVPDEALMRMRAYNKALQEGRTPADVMSRADVQA</sequence>
<evidence type="ECO:0000313" key="5">
    <source>
        <dbReference type="Proteomes" id="UP000438991"/>
    </source>
</evidence>
<dbReference type="EMBL" id="UWOC01000157">
    <property type="protein sequence ID" value="VCU09906.1"/>
    <property type="molecule type" value="Genomic_DNA"/>
</dbReference>
<dbReference type="EMBL" id="WNKV01000019">
    <property type="protein sequence ID" value="MTW18705.1"/>
    <property type="molecule type" value="Genomic_DNA"/>
</dbReference>
<evidence type="ECO:0000313" key="4">
    <source>
        <dbReference type="Proteomes" id="UP000289200"/>
    </source>
</evidence>
<evidence type="ECO:0000313" key="2">
    <source>
        <dbReference type="EMBL" id="MTW18705.1"/>
    </source>
</evidence>
<dbReference type="Proteomes" id="UP000289200">
    <property type="component" value="Unassembled WGS sequence"/>
</dbReference>
<dbReference type="AlphaFoldDB" id="A0A3S4B2A4"/>
<gene>
    <name evidence="2" type="ORF">GJ689_21115</name>
    <name evidence="3" type="ORF">RHODGE_RHODGE_03073</name>
</gene>
<keyword evidence="4" id="KW-1185">Reference proteome</keyword>
<dbReference type="RefSeq" id="WP_129609686.1">
    <property type="nucleotide sequence ID" value="NZ_NPEW01000012.1"/>
</dbReference>
<dbReference type="InterPro" id="IPR035924">
    <property type="entry name" value="FlaG-like_sf"/>
</dbReference>
<evidence type="ECO:0000256" key="1">
    <source>
        <dbReference type="SAM" id="MobiDB-lite"/>
    </source>
</evidence>
<comment type="caution">
    <text evidence="3">The sequence shown here is derived from an EMBL/GenBank/DDBJ whole genome shotgun (WGS) entry which is preliminary data.</text>
</comment>
<organism evidence="3 4">
    <name type="scientific">Rhodoplanes serenus</name>
    <dbReference type="NCBI Taxonomy" id="200615"/>
    <lineage>
        <taxon>Bacteria</taxon>
        <taxon>Pseudomonadati</taxon>
        <taxon>Pseudomonadota</taxon>
        <taxon>Alphaproteobacteria</taxon>
        <taxon>Hyphomicrobiales</taxon>
        <taxon>Nitrobacteraceae</taxon>
        <taxon>Rhodoplanes</taxon>
    </lineage>
</organism>
<dbReference type="SUPFAM" id="SSF160214">
    <property type="entry name" value="FlaG-like"/>
    <property type="match status" value="1"/>
</dbReference>
<accession>A0A3S4B2A4</accession>
<reference evidence="2 5" key="3">
    <citation type="submission" date="2019-11" db="EMBL/GenBank/DDBJ databases">
        <title>Whole-genome sequence of Rhodoplanes serenus DSM 18633, type strain.</title>
        <authorList>
            <person name="Kyndt J.A."/>
            <person name="Meyer T.E."/>
        </authorList>
    </citation>
    <scope>NUCLEOTIDE SEQUENCE [LARGE SCALE GENOMIC DNA]</scope>
    <source>
        <strain evidence="2 5">DSM 18633</strain>
    </source>
</reference>
<dbReference type="Gene3D" id="3.30.160.170">
    <property type="entry name" value="FlaG-like"/>
    <property type="match status" value="1"/>
</dbReference>
<dbReference type="OrthoDB" id="8457098at2"/>
<reference evidence="3" key="1">
    <citation type="submission" date="2018-10" db="EMBL/GenBank/DDBJ databases">
        <authorList>
            <person name="Peiro R."/>
            <person name="Begona"/>
            <person name="Cbmso G."/>
            <person name="Lopez M."/>
            <person name="Gonzalez S."/>
            <person name="Sacristan E."/>
            <person name="Castillo E."/>
        </authorList>
    </citation>
    <scope>NUCLEOTIDE SEQUENCE</scope>
    <source>
        <strain evidence="3">Rhod_genome</strain>
    </source>
</reference>
<dbReference type="Proteomes" id="UP000438991">
    <property type="component" value="Unassembled WGS sequence"/>
</dbReference>
<reference evidence="4" key="2">
    <citation type="submission" date="2018-10" db="EMBL/GenBank/DDBJ databases">
        <authorList>
            <person name="Peiro R."/>
            <person name="Begona"/>
            <person name="Cbmso G."/>
            <person name="Lopez M."/>
            <person name="Gonzalez S."/>
            <person name="Sacristan E."/>
            <person name="Castillo E."/>
        </authorList>
    </citation>
    <scope>NUCLEOTIDE SEQUENCE [LARGE SCALE GENOMIC DNA]</scope>
</reference>
<name>A0A3S4B2A4_9BRAD</name>